<reference evidence="1 2" key="1">
    <citation type="submission" date="2019-10" db="EMBL/GenBank/DDBJ databases">
        <title>Taxonomy of Antarctic Massilia spp.: description of Massilia rubra sp. nov., Massilia aquatica sp. nov., Massilia mucilaginosa sp. nov., Massilia frigida sp. nov. isolated from streams, lakes and regoliths.</title>
        <authorList>
            <person name="Holochova P."/>
            <person name="Sedlacek I."/>
            <person name="Kralova S."/>
            <person name="Maslanova I."/>
            <person name="Busse H.-J."/>
            <person name="Stankova E."/>
            <person name="Vrbovska V."/>
            <person name="Kovarovic V."/>
            <person name="Bartak M."/>
            <person name="Svec P."/>
            <person name="Pantucek R."/>
        </authorList>
    </citation>
    <scope>NUCLEOTIDE SEQUENCE [LARGE SCALE GENOMIC DNA]</scope>
    <source>
        <strain evidence="1 2">CCM 8695</strain>
    </source>
</reference>
<evidence type="ECO:0000313" key="1">
    <source>
        <dbReference type="EMBL" id="NHZ81823.1"/>
    </source>
</evidence>
<sequence>MTPIPPLDRTSATFRAEVDTYFGTRIPLFTTEINALATDLTTKQGLASDAAISANAAKTAAETARDNALNYKNNAFTAADSSENYKNQARDFSIAAAGSALTASSAVAFVDSNSIAKGSVDASKQVRFECDTLIPTGTVIPLTVPATGGTIALLSDTDLRPKSYYDAGAAVALDYASGVHQRWAPGTGSKTLTISNWPAAGTHAELMIEGVNLGQATITWPAYINWIRYDGTYTTAFSYAGATLQTGGTDFIILWTRTGSTQVFGRIVR</sequence>
<accession>A0ABX0NBZ1</accession>
<dbReference type="RefSeq" id="WP_167089248.1">
    <property type="nucleotide sequence ID" value="NZ_WHJG01000025.1"/>
</dbReference>
<evidence type="ECO:0000313" key="2">
    <source>
        <dbReference type="Proteomes" id="UP000621455"/>
    </source>
</evidence>
<gene>
    <name evidence="1" type="ORF">F2P44_21455</name>
</gene>
<dbReference type="EMBL" id="WHJG01000025">
    <property type="protein sequence ID" value="NHZ81823.1"/>
    <property type="molecule type" value="Genomic_DNA"/>
</dbReference>
<keyword evidence="2" id="KW-1185">Reference proteome</keyword>
<name>A0ABX0NBZ1_9BURK</name>
<proteinExistence type="predicted"/>
<dbReference type="Proteomes" id="UP000621455">
    <property type="component" value="Unassembled WGS sequence"/>
</dbReference>
<protein>
    <recommendedName>
        <fullName evidence="3">Tail fiber protein</fullName>
    </recommendedName>
</protein>
<evidence type="ECO:0008006" key="3">
    <source>
        <dbReference type="Google" id="ProtNLM"/>
    </source>
</evidence>
<organism evidence="1 2">
    <name type="scientific">Massilia frigida</name>
    <dbReference type="NCBI Taxonomy" id="2609281"/>
    <lineage>
        <taxon>Bacteria</taxon>
        <taxon>Pseudomonadati</taxon>
        <taxon>Pseudomonadota</taxon>
        <taxon>Betaproteobacteria</taxon>
        <taxon>Burkholderiales</taxon>
        <taxon>Oxalobacteraceae</taxon>
        <taxon>Telluria group</taxon>
        <taxon>Massilia</taxon>
    </lineage>
</organism>
<comment type="caution">
    <text evidence="1">The sequence shown here is derived from an EMBL/GenBank/DDBJ whole genome shotgun (WGS) entry which is preliminary data.</text>
</comment>